<dbReference type="Proteomes" id="UP000275408">
    <property type="component" value="Unassembled WGS sequence"/>
</dbReference>
<protein>
    <submittedName>
        <fullName evidence="2">Uncharacterized protein</fullName>
    </submittedName>
</protein>
<keyword evidence="3" id="KW-1185">Reference proteome</keyword>
<evidence type="ECO:0000313" key="3">
    <source>
        <dbReference type="Proteomes" id="UP000275408"/>
    </source>
</evidence>
<evidence type="ECO:0000256" key="1">
    <source>
        <dbReference type="SAM" id="MobiDB-lite"/>
    </source>
</evidence>
<proteinExistence type="predicted"/>
<feature type="compositionally biased region" description="Polar residues" evidence="1">
    <location>
        <begin position="221"/>
        <end position="230"/>
    </location>
</feature>
<comment type="caution">
    <text evidence="2">The sequence shown here is derived from an EMBL/GenBank/DDBJ whole genome shotgun (WGS) entry which is preliminary data.</text>
</comment>
<sequence>MDRRLSQCAALHPSARTVTRLCRADCQNMINANFHPTNNQRSALGFPLKTDAVQTLHKVGLDGIMDIEATAATRKSIILKPKHVGDVHVVPVKHCFPWCNWKEHDKQPTPAEVSPLRVLKRKSHVLIDNMKEKDIDEHCQSGKRRQSVKLTKTMKLTSSPARNLVRKHSSSNNERDALCMQRTDQEVETLQVKMLGTLAESMEVEPGRTHSKGPSSKDFPKTSQQHDTVNSDVQGLILNAERSEDSGKPLRLDKQKALQFLSTLNLQEIDKSGIKCKSLFETYQFDKVEKSIVEEN</sequence>
<dbReference type="EMBL" id="RCHS01001842">
    <property type="protein sequence ID" value="RMX51049.1"/>
    <property type="molecule type" value="Genomic_DNA"/>
</dbReference>
<reference evidence="2 3" key="1">
    <citation type="journal article" date="2018" name="Sci. Rep.">
        <title>Comparative analysis of the Pocillopora damicornis genome highlights role of immune system in coral evolution.</title>
        <authorList>
            <person name="Cunning R."/>
            <person name="Bay R.A."/>
            <person name="Gillette P."/>
            <person name="Baker A.C."/>
            <person name="Traylor-Knowles N."/>
        </authorList>
    </citation>
    <scope>NUCLEOTIDE SEQUENCE [LARGE SCALE GENOMIC DNA]</scope>
    <source>
        <strain evidence="2">RSMAS</strain>
        <tissue evidence="2">Whole animal</tissue>
    </source>
</reference>
<organism evidence="2 3">
    <name type="scientific">Pocillopora damicornis</name>
    <name type="common">Cauliflower coral</name>
    <name type="synonym">Millepora damicornis</name>
    <dbReference type="NCBI Taxonomy" id="46731"/>
    <lineage>
        <taxon>Eukaryota</taxon>
        <taxon>Metazoa</taxon>
        <taxon>Cnidaria</taxon>
        <taxon>Anthozoa</taxon>
        <taxon>Hexacorallia</taxon>
        <taxon>Scleractinia</taxon>
        <taxon>Astrocoeniina</taxon>
        <taxon>Pocilloporidae</taxon>
        <taxon>Pocillopora</taxon>
    </lineage>
</organism>
<evidence type="ECO:0000313" key="2">
    <source>
        <dbReference type="EMBL" id="RMX51049.1"/>
    </source>
</evidence>
<accession>A0A3M6UBX2</accession>
<dbReference type="OrthoDB" id="10365573at2759"/>
<dbReference type="AlphaFoldDB" id="A0A3M6UBX2"/>
<feature type="region of interest" description="Disordered" evidence="1">
    <location>
        <begin position="201"/>
        <end position="230"/>
    </location>
</feature>
<gene>
    <name evidence="2" type="ORF">pdam_00018904</name>
</gene>
<name>A0A3M6UBX2_POCDA</name>